<gene>
    <name evidence="6" type="ORF">PLXY2_LOCUS16874</name>
</gene>
<feature type="transmembrane region" description="Helical" evidence="5">
    <location>
        <begin position="138"/>
        <end position="159"/>
    </location>
</feature>
<dbReference type="Pfam" id="PF07690">
    <property type="entry name" value="MFS_1"/>
    <property type="match status" value="1"/>
</dbReference>
<evidence type="ECO:0000256" key="4">
    <source>
        <dbReference type="ARBA" id="ARBA00023136"/>
    </source>
</evidence>
<dbReference type="InterPro" id="IPR050382">
    <property type="entry name" value="MFS_Na/Anion_cotransporter"/>
</dbReference>
<accession>A0A8S4GFK5</accession>
<evidence type="ECO:0000256" key="1">
    <source>
        <dbReference type="ARBA" id="ARBA00004141"/>
    </source>
</evidence>
<feature type="transmembrane region" description="Helical" evidence="5">
    <location>
        <begin position="106"/>
        <end position="126"/>
    </location>
</feature>
<feature type="transmembrane region" description="Helical" evidence="5">
    <location>
        <begin position="171"/>
        <end position="193"/>
    </location>
</feature>
<organism evidence="6 7">
    <name type="scientific">Plutella xylostella</name>
    <name type="common">Diamondback moth</name>
    <name type="synonym">Plutella maculipennis</name>
    <dbReference type="NCBI Taxonomy" id="51655"/>
    <lineage>
        <taxon>Eukaryota</taxon>
        <taxon>Metazoa</taxon>
        <taxon>Ecdysozoa</taxon>
        <taxon>Arthropoda</taxon>
        <taxon>Hexapoda</taxon>
        <taxon>Insecta</taxon>
        <taxon>Pterygota</taxon>
        <taxon>Neoptera</taxon>
        <taxon>Endopterygota</taxon>
        <taxon>Lepidoptera</taxon>
        <taxon>Glossata</taxon>
        <taxon>Ditrysia</taxon>
        <taxon>Yponomeutoidea</taxon>
        <taxon>Plutellidae</taxon>
        <taxon>Plutella</taxon>
    </lineage>
</organism>
<reference evidence="6" key="1">
    <citation type="submission" date="2020-11" db="EMBL/GenBank/DDBJ databases">
        <authorList>
            <person name="Whiteford S."/>
        </authorList>
    </citation>
    <scope>NUCLEOTIDE SEQUENCE</scope>
</reference>
<dbReference type="Proteomes" id="UP000653454">
    <property type="component" value="Unassembled WGS sequence"/>
</dbReference>
<comment type="caution">
    <text evidence="6">The sequence shown here is derived from an EMBL/GenBank/DDBJ whole genome shotgun (WGS) entry which is preliminary data.</text>
</comment>
<evidence type="ECO:0000313" key="7">
    <source>
        <dbReference type="Proteomes" id="UP000653454"/>
    </source>
</evidence>
<protein>
    <submittedName>
        <fullName evidence="6">(diamondback moth) hypothetical protein</fullName>
    </submittedName>
</protein>
<keyword evidence="2 5" id="KW-0812">Transmembrane</keyword>
<feature type="transmembrane region" description="Helical" evidence="5">
    <location>
        <begin position="199"/>
        <end position="218"/>
    </location>
</feature>
<evidence type="ECO:0000256" key="5">
    <source>
        <dbReference type="SAM" id="Phobius"/>
    </source>
</evidence>
<dbReference type="AlphaFoldDB" id="A0A8S4GFK5"/>
<feature type="transmembrane region" description="Helical" evidence="5">
    <location>
        <begin position="32"/>
        <end position="56"/>
    </location>
</feature>
<dbReference type="GO" id="GO:0016020">
    <property type="term" value="C:membrane"/>
    <property type="evidence" value="ECO:0007669"/>
    <property type="project" value="UniProtKB-SubCell"/>
</dbReference>
<evidence type="ECO:0000256" key="3">
    <source>
        <dbReference type="ARBA" id="ARBA00022989"/>
    </source>
</evidence>
<dbReference type="InterPro" id="IPR011701">
    <property type="entry name" value="MFS"/>
</dbReference>
<feature type="transmembrane region" description="Helical" evidence="5">
    <location>
        <begin position="76"/>
        <end position="94"/>
    </location>
</feature>
<dbReference type="PANTHER" id="PTHR11662:SF399">
    <property type="entry name" value="FI19708P1-RELATED"/>
    <property type="match status" value="1"/>
</dbReference>
<keyword evidence="4 5" id="KW-0472">Membrane</keyword>
<keyword evidence="7" id="KW-1185">Reference proteome</keyword>
<name>A0A8S4GFK5_PLUXY</name>
<keyword evidence="3 5" id="KW-1133">Transmembrane helix</keyword>
<feature type="transmembrane region" description="Helical" evidence="5">
    <location>
        <begin position="366"/>
        <end position="389"/>
    </location>
</feature>
<dbReference type="EMBL" id="CAJHNJ030000695">
    <property type="protein sequence ID" value="CAG9138621.1"/>
    <property type="molecule type" value="Genomic_DNA"/>
</dbReference>
<feature type="transmembrane region" description="Helical" evidence="5">
    <location>
        <begin position="436"/>
        <end position="456"/>
    </location>
</feature>
<dbReference type="InterPro" id="IPR036259">
    <property type="entry name" value="MFS_trans_sf"/>
</dbReference>
<feature type="transmembrane region" description="Helical" evidence="5">
    <location>
        <begin position="341"/>
        <end position="360"/>
    </location>
</feature>
<proteinExistence type="predicted"/>
<dbReference type="GO" id="GO:0022857">
    <property type="term" value="F:transmembrane transporter activity"/>
    <property type="evidence" value="ECO:0007669"/>
    <property type="project" value="InterPro"/>
</dbReference>
<sequence>MDIDFVNYKFENGFVGVVTRTKFRLGIRHVQLLYMCLCAVVFGVLRGAAPVAVLALADRSRLNDTYIQVYDYNKSVQGTVMSSFLWGHALLLVPAQLARGALGGKLMISAALLVNGAIYVALPTIVNQGGWIALCNAQFVLGMTHAAAAPALRALLLAWLPPHERETFSPVVYGGIQLGTIVAFPVAGAISASALGWELVFYSLAMMTLSAAAVWALLTAGRPADHPAVGDKEKEFIDEALKCYKQKQLKTPWGQMLRSGATWGLAAAHVGCSVVVTFFLTEVPAYLVLAHGFTVKQGAMLSMLPFVAMWLTFLAVSPTVESIYKIGFVNYLVSNTRYRKIISTLGACGTVLGLWLVPLLGSQSSYLAVVLLCGTMASVAVQYVGFLSIYSDMSENYCGSLALATRAPAAAAAAAVPLVAGFVLRADQCDPLRWRVVFLTVAAAALAGQLLHVALARAQRQYWDNQDHRMKFTYYNDVNQMELDDLKVKIIPKKTEEKNEDDLLFI</sequence>
<dbReference type="GO" id="GO:0006820">
    <property type="term" value="P:monoatomic anion transport"/>
    <property type="evidence" value="ECO:0007669"/>
    <property type="project" value="TreeGrafter"/>
</dbReference>
<feature type="transmembrane region" description="Helical" evidence="5">
    <location>
        <begin position="260"/>
        <end position="280"/>
    </location>
</feature>
<dbReference type="SUPFAM" id="SSF103473">
    <property type="entry name" value="MFS general substrate transporter"/>
    <property type="match status" value="1"/>
</dbReference>
<evidence type="ECO:0000256" key="2">
    <source>
        <dbReference type="ARBA" id="ARBA00022692"/>
    </source>
</evidence>
<feature type="transmembrane region" description="Helical" evidence="5">
    <location>
        <begin position="300"/>
        <end position="320"/>
    </location>
</feature>
<evidence type="ECO:0000313" key="6">
    <source>
        <dbReference type="EMBL" id="CAG9138621.1"/>
    </source>
</evidence>
<comment type="subcellular location">
    <subcellularLocation>
        <location evidence="1">Membrane</location>
        <topology evidence="1">Multi-pass membrane protein</topology>
    </subcellularLocation>
</comment>
<feature type="transmembrane region" description="Helical" evidence="5">
    <location>
        <begin position="401"/>
        <end position="424"/>
    </location>
</feature>
<dbReference type="Gene3D" id="1.20.1250.20">
    <property type="entry name" value="MFS general substrate transporter like domains"/>
    <property type="match status" value="1"/>
</dbReference>
<dbReference type="PANTHER" id="PTHR11662">
    <property type="entry name" value="SOLUTE CARRIER FAMILY 17"/>
    <property type="match status" value="1"/>
</dbReference>